<organism evidence="2 3">
    <name type="scientific">Candidatus Taylorbacteria bacterium RIFCSPLOWO2_01_FULL_48_100</name>
    <dbReference type="NCBI Taxonomy" id="1802322"/>
    <lineage>
        <taxon>Bacteria</taxon>
        <taxon>Candidatus Tayloriibacteriota</taxon>
    </lineage>
</organism>
<accession>A0A1G2NEE6</accession>
<evidence type="ECO:0000256" key="1">
    <source>
        <dbReference type="SAM" id="Phobius"/>
    </source>
</evidence>
<sequence length="91" mass="10320">MSPEEKALLLKTAELVKENNSLLRKMRRGARFRAVLHALYWVVIIGLSFGAYYFLEPYIAQVEKIYSGIRGDIDNVRGTADTIGDFGKLLQ</sequence>
<reference evidence="2 3" key="1">
    <citation type="journal article" date="2016" name="Nat. Commun.">
        <title>Thousands of microbial genomes shed light on interconnected biogeochemical processes in an aquifer system.</title>
        <authorList>
            <person name="Anantharaman K."/>
            <person name="Brown C.T."/>
            <person name="Hug L.A."/>
            <person name="Sharon I."/>
            <person name="Castelle C.J."/>
            <person name="Probst A.J."/>
            <person name="Thomas B.C."/>
            <person name="Singh A."/>
            <person name="Wilkins M.J."/>
            <person name="Karaoz U."/>
            <person name="Brodie E.L."/>
            <person name="Williams K.H."/>
            <person name="Hubbard S.S."/>
            <person name="Banfield J.F."/>
        </authorList>
    </citation>
    <scope>NUCLEOTIDE SEQUENCE [LARGE SCALE GENOMIC DNA]</scope>
</reference>
<proteinExistence type="predicted"/>
<dbReference type="AlphaFoldDB" id="A0A1G2NEE6"/>
<evidence type="ECO:0000313" key="2">
    <source>
        <dbReference type="EMBL" id="OHA34426.1"/>
    </source>
</evidence>
<keyword evidence="1" id="KW-0472">Membrane</keyword>
<gene>
    <name evidence="2" type="ORF">A2938_01095</name>
</gene>
<dbReference type="EMBL" id="MHSA01000012">
    <property type="protein sequence ID" value="OHA34426.1"/>
    <property type="molecule type" value="Genomic_DNA"/>
</dbReference>
<keyword evidence="1" id="KW-0812">Transmembrane</keyword>
<comment type="caution">
    <text evidence="2">The sequence shown here is derived from an EMBL/GenBank/DDBJ whole genome shotgun (WGS) entry which is preliminary data.</text>
</comment>
<dbReference type="Proteomes" id="UP000177797">
    <property type="component" value="Unassembled WGS sequence"/>
</dbReference>
<keyword evidence="1" id="KW-1133">Transmembrane helix</keyword>
<name>A0A1G2NEE6_9BACT</name>
<evidence type="ECO:0000313" key="3">
    <source>
        <dbReference type="Proteomes" id="UP000177797"/>
    </source>
</evidence>
<feature type="transmembrane region" description="Helical" evidence="1">
    <location>
        <begin position="34"/>
        <end position="55"/>
    </location>
</feature>
<protein>
    <submittedName>
        <fullName evidence="2">Uncharacterized protein</fullName>
    </submittedName>
</protein>